<dbReference type="NCBIfam" id="TIGR01932">
    <property type="entry name" value="hflC"/>
    <property type="match status" value="1"/>
</dbReference>
<dbReference type="InterPro" id="IPR010200">
    <property type="entry name" value="HflC"/>
</dbReference>
<gene>
    <name evidence="8" type="primary">hflC</name>
    <name evidence="8" type="ORF">H9850_02085</name>
</gene>
<dbReference type="Gene3D" id="3.30.479.30">
    <property type="entry name" value="Band 7 domain"/>
    <property type="match status" value="1"/>
</dbReference>
<reference evidence="8" key="2">
    <citation type="submission" date="2021-04" db="EMBL/GenBank/DDBJ databases">
        <authorList>
            <person name="Gilroy R."/>
        </authorList>
    </citation>
    <scope>NUCLEOTIDE SEQUENCE</scope>
    <source>
        <strain evidence="8">USASDec5-558</strain>
    </source>
</reference>
<dbReference type="Proteomes" id="UP000886829">
    <property type="component" value="Unassembled WGS sequence"/>
</dbReference>
<dbReference type="PANTHER" id="PTHR42911">
    <property type="entry name" value="MODULATOR OF FTSH PROTEASE HFLC"/>
    <property type="match status" value="1"/>
</dbReference>
<proteinExistence type="inferred from homology"/>
<dbReference type="GO" id="GO:0008233">
    <property type="term" value="F:peptidase activity"/>
    <property type="evidence" value="ECO:0007669"/>
    <property type="project" value="UniProtKB-KW"/>
</dbReference>
<keyword evidence="3" id="KW-0812">Transmembrane</keyword>
<evidence type="ECO:0000313" key="8">
    <source>
        <dbReference type="EMBL" id="HIX56246.1"/>
    </source>
</evidence>
<comment type="caution">
    <text evidence="8">The sequence shown here is derived from an EMBL/GenBank/DDBJ whole genome shotgun (WGS) entry which is preliminary data.</text>
</comment>
<dbReference type="InterPro" id="IPR036013">
    <property type="entry name" value="Band_7/SPFH_dom_sf"/>
</dbReference>
<name>A0A9D2B0S5_9GAMM</name>
<feature type="compositionally biased region" description="Polar residues" evidence="6">
    <location>
        <begin position="182"/>
        <end position="195"/>
    </location>
</feature>
<dbReference type="EMBL" id="DXEV01000040">
    <property type="protein sequence ID" value="HIX56246.1"/>
    <property type="molecule type" value="Genomic_DNA"/>
</dbReference>
<evidence type="ECO:0000256" key="1">
    <source>
        <dbReference type="ARBA" id="ARBA00004167"/>
    </source>
</evidence>
<feature type="domain" description="Band 7" evidence="7">
    <location>
        <begin position="22"/>
        <end position="288"/>
    </location>
</feature>
<comment type="subcellular location">
    <subcellularLocation>
        <location evidence="1">Membrane</location>
        <topology evidence="1">Single-pass membrane protein</topology>
    </subcellularLocation>
</comment>
<dbReference type="Pfam" id="PF01145">
    <property type="entry name" value="Band_7"/>
    <property type="match status" value="2"/>
</dbReference>
<dbReference type="CDD" id="cd03405">
    <property type="entry name" value="SPFH_HflC"/>
    <property type="match status" value="1"/>
</dbReference>
<reference evidence="8" key="1">
    <citation type="journal article" date="2021" name="PeerJ">
        <title>Extensive microbial diversity within the chicken gut microbiome revealed by metagenomics and culture.</title>
        <authorList>
            <person name="Gilroy R."/>
            <person name="Ravi A."/>
            <person name="Getino M."/>
            <person name="Pursley I."/>
            <person name="Horton D.L."/>
            <person name="Alikhan N.F."/>
            <person name="Baker D."/>
            <person name="Gharbi K."/>
            <person name="Hall N."/>
            <person name="Watson M."/>
            <person name="Adriaenssens E.M."/>
            <person name="Foster-Nyarko E."/>
            <person name="Jarju S."/>
            <person name="Secka A."/>
            <person name="Antonio M."/>
            <person name="Oren A."/>
            <person name="Chaudhuri R.R."/>
            <person name="La Ragione R."/>
            <person name="Hildebrand F."/>
            <person name="Pallen M.J."/>
        </authorList>
    </citation>
    <scope>NUCLEOTIDE SEQUENCE</scope>
    <source>
        <strain evidence="8">USASDec5-558</strain>
    </source>
</reference>
<feature type="region of interest" description="Disordered" evidence="6">
    <location>
        <begin position="177"/>
        <end position="197"/>
    </location>
</feature>
<evidence type="ECO:0000256" key="5">
    <source>
        <dbReference type="ARBA" id="ARBA00023136"/>
    </source>
</evidence>
<keyword evidence="8" id="KW-0645">Protease</keyword>
<dbReference type="InterPro" id="IPR001107">
    <property type="entry name" value="Band_7"/>
</dbReference>
<protein>
    <submittedName>
        <fullName evidence="8">Protease modulator HflC</fullName>
    </submittedName>
</protein>
<evidence type="ECO:0000313" key="9">
    <source>
        <dbReference type="Proteomes" id="UP000886829"/>
    </source>
</evidence>
<keyword evidence="4" id="KW-1133">Transmembrane helix</keyword>
<dbReference type="SMART" id="SM00244">
    <property type="entry name" value="PHB"/>
    <property type="match status" value="1"/>
</dbReference>
<dbReference type="GO" id="GO:0006508">
    <property type="term" value="P:proteolysis"/>
    <property type="evidence" value="ECO:0007669"/>
    <property type="project" value="UniProtKB-KW"/>
</dbReference>
<accession>A0A9D2B0S5</accession>
<keyword evidence="5" id="KW-0472">Membrane</keyword>
<dbReference type="AlphaFoldDB" id="A0A9D2B0S5"/>
<keyword evidence="8" id="KW-0378">Hydrolase</keyword>
<organism evidence="8 9">
    <name type="scientific">Candidatus Anaerobiospirillum pullistercoris</name>
    <dbReference type="NCBI Taxonomy" id="2838452"/>
    <lineage>
        <taxon>Bacteria</taxon>
        <taxon>Pseudomonadati</taxon>
        <taxon>Pseudomonadota</taxon>
        <taxon>Gammaproteobacteria</taxon>
        <taxon>Aeromonadales</taxon>
        <taxon>Succinivibrionaceae</taxon>
        <taxon>Anaerobiospirillum</taxon>
    </lineage>
</organism>
<evidence type="ECO:0000256" key="6">
    <source>
        <dbReference type="SAM" id="MobiDB-lite"/>
    </source>
</evidence>
<comment type="similarity">
    <text evidence="2">Belongs to the band 7/mec-2 family. HflC subfamily.</text>
</comment>
<evidence type="ECO:0000256" key="3">
    <source>
        <dbReference type="ARBA" id="ARBA00022692"/>
    </source>
</evidence>
<dbReference type="GO" id="GO:0016020">
    <property type="term" value="C:membrane"/>
    <property type="evidence" value="ECO:0007669"/>
    <property type="project" value="UniProtKB-SubCell"/>
</dbReference>
<dbReference type="SUPFAM" id="SSF117892">
    <property type="entry name" value="Band 7/SPFH domain"/>
    <property type="match status" value="2"/>
</dbReference>
<sequence>MHSSKLNLVLVVLLVVAFLGFNSLFVISEGNVGIVTRFGKVVRNSEAELAVSQPGLHFKIPFIDKVRVLDARIQTLSSRADRFVTAEKKDLIIDSYVKWRISDPSTFYLTTAGGNIMQAEELLRRRINNSLRSQIGRLTIHEIVSGQEQAPRSSYSALDASLESSFDSADEQAVALAENGSADVQSAADGQSQSAGDAALQEMQNAMSADGLNTTTADNSDTASVNSDTVAGDEVENIIANSKREQVMQNALRDLGKNSSELGIEIVDVRIKQINLPPEVSNSIYQRMRAERDAVAKLHRSQGRREAETIKAQADREVAVMIATAEREARRIMGNGDAEATRIYASAYSQNPELFDFLRSMDAYRKSMSKGNDVLVLEPESEFFRYFNDPKGGREGVGNFNFN</sequence>
<evidence type="ECO:0000259" key="7">
    <source>
        <dbReference type="SMART" id="SM00244"/>
    </source>
</evidence>
<dbReference type="PANTHER" id="PTHR42911:SF1">
    <property type="entry name" value="MODULATOR OF FTSH PROTEASE HFLC"/>
    <property type="match status" value="1"/>
</dbReference>
<evidence type="ECO:0000256" key="4">
    <source>
        <dbReference type="ARBA" id="ARBA00022989"/>
    </source>
</evidence>
<evidence type="ECO:0000256" key="2">
    <source>
        <dbReference type="ARBA" id="ARBA00007862"/>
    </source>
</evidence>